<dbReference type="Gene3D" id="3.80.10.10">
    <property type="entry name" value="Ribonuclease Inhibitor"/>
    <property type="match status" value="2"/>
</dbReference>
<dbReference type="Pfam" id="PF13855">
    <property type="entry name" value="LRR_8"/>
    <property type="match status" value="1"/>
</dbReference>
<evidence type="ECO:0000313" key="1">
    <source>
        <dbReference type="EMBL" id="CAI0378488.1"/>
    </source>
</evidence>
<dbReference type="PANTHER" id="PTHR48009">
    <property type="entry name" value="LEUCINE-RICH REPEAT (LRR) FAMILY PROTEIN"/>
    <property type="match status" value="1"/>
</dbReference>
<sequence length="306" mass="34104">PGLPENLVYLDLSHNQLKGEIPTHWQSFQKLEYIDLRYNSFNGSIPPSLFTVPSLQNIQLAFNQLKGQAPDFSNPASSVLDTFDLSSNNLEGPIPPSIFKVQTLKVLILSSNRFKGSVQWNCIQALPKITTFDMSYSNLTDIASGNNKNSTLSSIFPQFNTLSLAWSNLRIFPELGNQSRLSYLDLSGNNISGVVPRWILESTTIYHLNLSHNNLRCFEVPISLPYVITLDLQHNNLQGEIPIISSLDISYVDYSHNDFNGSITAELSNHFLFTNIIILSNNRIGGVIPTSICTASSLRVLDLSNQ</sequence>
<dbReference type="InterPro" id="IPR032675">
    <property type="entry name" value="LRR_dom_sf"/>
</dbReference>
<feature type="non-terminal residue" evidence="1">
    <location>
        <position position="1"/>
    </location>
</feature>
<reference evidence="1" key="1">
    <citation type="submission" date="2022-08" db="EMBL/GenBank/DDBJ databases">
        <authorList>
            <person name="Gutierrez-Valencia J."/>
        </authorList>
    </citation>
    <scope>NUCLEOTIDE SEQUENCE</scope>
</reference>
<proteinExistence type="predicted"/>
<keyword evidence="2" id="KW-1185">Reference proteome</keyword>
<dbReference type="AlphaFoldDB" id="A0AAV0H1J7"/>
<dbReference type="Proteomes" id="UP001154282">
    <property type="component" value="Unassembled WGS sequence"/>
</dbReference>
<accession>A0AAV0H1J7</accession>
<dbReference type="FunFam" id="3.80.10.10:FF:001678">
    <property type="entry name" value="Calmodulin-binding receptor kinase CaMRLK"/>
    <property type="match status" value="1"/>
</dbReference>
<protein>
    <recommendedName>
        <fullName evidence="3">Chaoptin</fullName>
    </recommendedName>
</protein>
<dbReference type="InterPro" id="IPR001611">
    <property type="entry name" value="Leu-rich_rpt"/>
</dbReference>
<organism evidence="1 2">
    <name type="scientific">Linum tenue</name>
    <dbReference type="NCBI Taxonomy" id="586396"/>
    <lineage>
        <taxon>Eukaryota</taxon>
        <taxon>Viridiplantae</taxon>
        <taxon>Streptophyta</taxon>
        <taxon>Embryophyta</taxon>
        <taxon>Tracheophyta</taxon>
        <taxon>Spermatophyta</taxon>
        <taxon>Magnoliopsida</taxon>
        <taxon>eudicotyledons</taxon>
        <taxon>Gunneridae</taxon>
        <taxon>Pentapetalae</taxon>
        <taxon>rosids</taxon>
        <taxon>fabids</taxon>
        <taxon>Malpighiales</taxon>
        <taxon>Linaceae</taxon>
        <taxon>Linum</taxon>
    </lineage>
</organism>
<dbReference type="SUPFAM" id="SSF52058">
    <property type="entry name" value="L domain-like"/>
    <property type="match status" value="1"/>
</dbReference>
<evidence type="ECO:0008006" key="3">
    <source>
        <dbReference type="Google" id="ProtNLM"/>
    </source>
</evidence>
<name>A0AAV0H1J7_9ROSI</name>
<comment type="caution">
    <text evidence="1">The sequence shown here is derived from an EMBL/GenBank/DDBJ whole genome shotgun (WGS) entry which is preliminary data.</text>
</comment>
<dbReference type="InterPro" id="IPR053213">
    <property type="entry name" value="RLP29"/>
</dbReference>
<dbReference type="PANTHER" id="PTHR48009:SF4">
    <property type="entry name" value="LEUCINE-RICH REPEAT (LRR) FAMILY PROTEIN"/>
    <property type="match status" value="1"/>
</dbReference>
<evidence type="ECO:0000313" key="2">
    <source>
        <dbReference type="Proteomes" id="UP001154282"/>
    </source>
</evidence>
<dbReference type="Pfam" id="PF00560">
    <property type="entry name" value="LRR_1"/>
    <property type="match status" value="4"/>
</dbReference>
<gene>
    <name evidence="1" type="ORF">LITE_LOCUS1871</name>
</gene>
<dbReference type="EMBL" id="CAMGYJ010000002">
    <property type="protein sequence ID" value="CAI0378488.1"/>
    <property type="molecule type" value="Genomic_DNA"/>
</dbReference>